<keyword evidence="1" id="KW-0812">Transmembrane</keyword>
<protein>
    <submittedName>
        <fullName evidence="2">Uncharacterized protein</fullName>
    </submittedName>
</protein>
<evidence type="ECO:0000313" key="2">
    <source>
        <dbReference type="EMBL" id="SHF60667.1"/>
    </source>
</evidence>
<organism evidence="2 3">
    <name type="scientific">Bacteroides luti</name>
    <dbReference type="NCBI Taxonomy" id="1297750"/>
    <lineage>
        <taxon>Bacteria</taxon>
        <taxon>Pseudomonadati</taxon>
        <taxon>Bacteroidota</taxon>
        <taxon>Bacteroidia</taxon>
        <taxon>Bacteroidales</taxon>
        <taxon>Bacteroidaceae</taxon>
        <taxon>Bacteroides</taxon>
    </lineage>
</organism>
<dbReference type="Proteomes" id="UP000184509">
    <property type="component" value="Unassembled WGS sequence"/>
</dbReference>
<proteinExistence type="predicted"/>
<reference evidence="2 3" key="1">
    <citation type="submission" date="2016-11" db="EMBL/GenBank/DDBJ databases">
        <authorList>
            <person name="Jaros S."/>
            <person name="Januszkiewicz K."/>
            <person name="Wedrychowicz H."/>
        </authorList>
    </citation>
    <scope>NUCLEOTIDE SEQUENCE [LARGE SCALE GENOMIC DNA]</scope>
    <source>
        <strain evidence="2 3">DSM 26991</strain>
    </source>
</reference>
<dbReference type="RefSeq" id="WP_139261404.1">
    <property type="nucleotide sequence ID" value="NZ_FQTV01000011.1"/>
</dbReference>
<gene>
    <name evidence="2" type="ORF">SAMN05444405_11124</name>
</gene>
<dbReference type="STRING" id="1297750.SAMN05444405_11124"/>
<sequence length="82" mass="9181">MKKILICYFFYMMGIGITTAKAYDSSGSFSLYSNSPYAEDNTAEEVEPENAPVDGGTIILLSMAAIYAYRIYRKSKKEIQSN</sequence>
<dbReference type="EMBL" id="FQTV01000011">
    <property type="protein sequence ID" value="SHF60667.1"/>
    <property type="molecule type" value="Genomic_DNA"/>
</dbReference>
<keyword evidence="3" id="KW-1185">Reference proteome</keyword>
<accession>A0A1M5D1H7</accession>
<name>A0A1M5D1H7_9BACE</name>
<evidence type="ECO:0000313" key="3">
    <source>
        <dbReference type="Proteomes" id="UP000184509"/>
    </source>
</evidence>
<dbReference type="AlphaFoldDB" id="A0A1M5D1H7"/>
<feature type="transmembrane region" description="Helical" evidence="1">
    <location>
        <begin position="55"/>
        <end position="72"/>
    </location>
</feature>
<keyword evidence="1" id="KW-1133">Transmembrane helix</keyword>
<evidence type="ECO:0000256" key="1">
    <source>
        <dbReference type="SAM" id="Phobius"/>
    </source>
</evidence>
<keyword evidence="1" id="KW-0472">Membrane</keyword>